<dbReference type="InterPro" id="IPR034829">
    <property type="entry name" value="DnaD-like_sf"/>
</dbReference>
<dbReference type="Pfam" id="PF07261">
    <property type="entry name" value="DnaB_2"/>
    <property type="match status" value="1"/>
</dbReference>
<keyword evidence="4" id="KW-1185">Reference proteome</keyword>
<dbReference type="InterPro" id="IPR053162">
    <property type="entry name" value="DnaD"/>
</dbReference>
<dbReference type="SUPFAM" id="SSF158499">
    <property type="entry name" value="DnaD domain-like"/>
    <property type="match status" value="1"/>
</dbReference>
<accession>A0ABX4I9A0</accession>
<gene>
    <name evidence="3" type="ORF">RR45_GL001835</name>
</gene>
<dbReference type="NCBIfam" id="TIGR01446">
    <property type="entry name" value="DnaD_dom"/>
    <property type="match status" value="1"/>
</dbReference>
<dbReference type="InterPro" id="IPR006343">
    <property type="entry name" value="DnaB/C_C"/>
</dbReference>
<evidence type="ECO:0000313" key="4">
    <source>
        <dbReference type="Proteomes" id="UP000218979"/>
    </source>
</evidence>
<protein>
    <submittedName>
        <fullName evidence="3">Chromosome replication initiation protein dnaD</fullName>
    </submittedName>
</protein>
<dbReference type="Proteomes" id="UP000218979">
    <property type="component" value="Unassembled WGS sequence"/>
</dbReference>
<comment type="similarity">
    <text evidence="1">Belongs to the DnaB/DnaD family.</text>
</comment>
<dbReference type="Gene3D" id="1.10.10.630">
    <property type="entry name" value="DnaD domain-like"/>
    <property type="match status" value="1"/>
</dbReference>
<reference evidence="3 4" key="1">
    <citation type="submission" date="2014-12" db="EMBL/GenBank/DDBJ databases">
        <title>Draft genome sequences of 10 type strains of Lactococcus.</title>
        <authorList>
            <person name="Sun Z."/>
            <person name="Zhong Z."/>
            <person name="Liu W."/>
            <person name="Zhang W."/>
            <person name="Zhang H."/>
        </authorList>
    </citation>
    <scope>NUCLEOTIDE SEQUENCE [LARGE SCALE GENOMIC DNA]</scope>
    <source>
        <strain evidence="3 4">DSM 22330</strain>
    </source>
</reference>
<comment type="caution">
    <text evidence="3">The sequence shown here is derived from an EMBL/GenBank/DDBJ whole genome shotgun (WGS) entry which is preliminary data.</text>
</comment>
<evidence type="ECO:0000313" key="3">
    <source>
        <dbReference type="EMBL" id="PCS04016.1"/>
    </source>
</evidence>
<organism evidence="3 4">
    <name type="scientific">Pseudolactococcus chungangensis CAU 28 = DSM 22330</name>
    <dbReference type="NCBI Taxonomy" id="1122154"/>
    <lineage>
        <taxon>Bacteria</taxon>
        <taxon>Bacillati</taxon>
        <taxon>Bacillota</taxon>
        <taxon>Bacilli</taxon>
        <taxon>Lactobacillales</taxon>
        <taxon>Streptococcaceae</taxon>
        <taxon>Pseudolactococcus</taxon>
    </lineage>
</organism>
<proteinExistence type="inferred from homology"/>
<feature type="domain" description="DnaB/C C-terminal" evidence="2">
    <location>
        <begin position="136"/>
        <end position="203"/>
    </location>
</feature>
<evidence type="ECO:0000259" key="2">
    <source>
        <dbReference type="Pfam" id="PF07261"/>
    </source>
</evidence>
<name>A0ABX4I9A0_9LACT</name>
<evidence type="ECO:0000256" key="1">
    <source>
        <dbReference type="ARBA" id="ARBA00093462"/>
    </source>
</evidence>
<dbReference type="PANTHER" id="PTHR37293:SF6">
    <property type="entry name" value="DNA REPLICATION PROTEIN DNAD"/>
    <property type="match status" value="1"/>
</dbReference>
<dbReference type="EMBL" id="JXJT01000006">
    <property type="protein sequence ID" value="PCS04016.1"/>
    <property type="molecule type" value="Genomic_DNA"/>
</dbReference>
<sequence>MVFWYNEIMTYYDQFKKNIVLPQAILTHILDIFPTLMSFNVWLYFYGNESLAPSQIAGFLQMTTAEVNQEINLLTDSETLTAEFDESTGEMRFDTHPAFAKLDNFISATSNQASISDSELDNEIETISDIARLIAAFEPEMPGGLTPINIEELQKWLSDDKFDVGLILQALREAALNRKVSLPYIRAILRNWRTNGIVTARDIADNREAREMRQAEQQSDTTLSDDYFNSVDSLRKAWGYDNAK</sequence>
<dbReference type="PANTHER" id="PTHR37293">
    <property type="entry name" value="PHAGE REPLICATION PROTEIN-RELATED"/>
    <property type="match status" value="1"/>
</dbReference>